<protein>
    <submittedName>
        <fullName evidence="1">Uncharacterized protein</fullName>
    </submittedName>
</protein>
<dbReference type="OrthoDB" id="2434934at2759"/>
<name>A0A9P5Z0T3_9AGAR</name>
<sequence>MGAFDIFSFSKARYSTEESFLSAVPAAPTVQPVDALGTSKHDSVTTSVVAVPNPTAVTSTVVDETRPTAPQVTSRRFSFRRSFGLAGKMSSNNKPILSATHEQEKQGEASQDLGKRVKKIHASKADKRAQQYALAVRALIVGPTSAAPPKISVATAKPQLNAVKSQLMEPKAANKLIAHLRALPAHDGELPEGEHNLNGPIHAVCLEHTDEEEHKLHFSKLTQPDLTREISPRSVHVAGVAFAPMEKITDLFHEMHIIDLIGSGDFGLGQPGNGKGILAGAVPTAETVIRGFKQITPELMALGYATGKAITPDHSGLHPPTDRMSVLTYWWGFELLLPPPSLVYLSRAQSVSGAVMNFLSAVALVSNGVQEILPFIRYISQFVDFEFNSIKAKDEGRGVVCAATWIIPAALVPRPWDFPPSPDAVLAALDGIARTLPGTITEKDGSSLPSTSALIPSSILDIAATSSVAPSPVKSRGILLTARA</sequence>
<evidence type="ECO:0000313" key="2">
    <source>
        <dbReference type="Proteomes" id="UP000807469"/>
    </source>
</evidence>
<dbReference type="EMBL" id="MU155230">
    <property type="protein sequence ID" value="KAF9478603.1"/>
    <property type="molecule type" value="Genomic_DNA"/>
</dbReference>
<comment type="caution">
    <text evidence="1">The sequence shown here is derived from an EMBL/GenBank/DDBJ whole genome shotgun (WGS) entry which is preliminary data.</text>
</comment>
<dbReference type="AlphaFoldDB" id="A0A9P5Z0T3"/>
<keyword evidence="2" id="KW-1185">Reference proteome</keyword>
<accession>A0A9P5Z0T3</accession>
<evidence type="ECO:0000313" key="1">
    <source>
        <dbReference type="EMBL" id="KAF9478603.1"/>
    </source>
</evidence>
<dbReference type="Proteomes" id="UP000807469">
    <property type="component" value="Unassembled WGS sequence"/>
</dbReference>
<organism evidence="1 2">
    <name type="scientific">Pholiota conissans</name>
    <dbReference type="NCBI Taxonomy" id="109636"/>
    <lineage>
        <taxon>Eukaryota</taxon>
        <taxon>Fungi</taxon>
        <taxon>Dikarya</taxon>
        <taxon>Basidiomycota</taxon>
        <taxon>Agaricomycotina</taxon>
        <taxon>Agaricomycetes</taxon>
        <taxon>Agaricomycetidae</taxon>
        <taxon>Agaricales</taxon>
        <taxon>Agaricineae</taxon>
        <taxon>Strophariaceae</taxon>
        <taxon>Pholiota</taxon>
    </lineage>
</organism>
<reference evidence="1" key="1">
    <citation type="submission" date="2020-11" db="EMBL/GenBank/DDBJ databases">
        <authorList>
            <consortium name="DOE Joint Genome Institute"/>
            <person name="Ahrendt S."/>
            <person name="Riley R."/>
            <person name="Andreopoulos W."/>
            <person name="Labutti K."/>
            <person name="Pangilinan J."/>
            <person name="Ruiz-Duenas F.J."/>
            <person name="Barrasa J.M."/>
            <person name="Sanchez-Garcia M."/>
            <person name="Camarero S."/>
            <person name="Miyauchi S."/>
            <person name="Serrano A."/>
            <person name="Linde D."/>
            <person name="Babiker R."/>
            <person name="Drula E."/>
            <person name="Ayuso-Fernandez I."/>
            <person name="Pacheco R."/>
            <person name="Padilla G."/>
            <person name="Ferreira P."/>
            <person name="Barriuso J."/>
            <person name="Kellner H."/>
            <person name="Castanera R."/>
            <person name="Alfaro M."/>
            <person name="Ramirez L."/>
            <person name="Pisabarro A.G."/>
            <person name="Kuo A."/>
            <person name="Tritt A."/>
            <person name="Lipzen A."/>
            <person name="He G."/>
            <person name="Yan M."/>
            <person name="Ng V."/>
            <person name="Cullen D."/>
            <person name="Martin F."/>
            <person name="Rosso M.-N."/>
            <person name="Henrissat B."/>
            <person name="Hibbett D."/>
            <person name="Martinez A.T."/>
            <person name="Grigoriev I.V."/>
        </authorList>
    </citation>
    <scope>NUCLEOTIDE SEQUENCE</scope>
    <source>
        <strain evidence="1">CIRM-BRFM 674</strain>
    </source>
</reference>
<gene>
    <name evidence="1" type="ORF">BDN70DRAFT_879723</name>
</gene>
<proteinExistence type="predicted"/>